<gene>
    <name evidence="1" type="ORF">JCM19232_3528</name>
</gene>
<dbReference type="AlphaFoldDB" id="A0A0B8P2X4"/>
<comment type="caution">
    <text evidence="1">The sequence shown here is derived from an EMBL/GenBank/DDBJ whole genome shotgun (WGS) entry which is preliminary data.</text>
</comment>
<dbReference type="Proteomes" id="UP000031670">
    <property type="component" value="Unassembled WGS sequence"/>
</dbReference>
<accession>A0A0B8P2X4</accession>
<evidence type="ECO:0000313" key="1">
    <source>
        <dbReference type="EMBL" id="GAM60586.1"/>
    </source>
</evidence>
<reference evidence="1 2" key="2">
    <citation type="submission" date="2015-01" db="EMBL/GenBank/DDBJ databases">
        <authorList>
            <consortium name="NBRP consortium"/>
            <person name="Sawabe T."/>
            <person name="Meirelles P."/>
            <person name="Feng G."/>
            <person name="Sayaka M."/>
            <person name="Hattori M."/>
            <person name="Ohkuma M."/>
        </authorList>
    </citation>
    <scope>NUCLEOTIDE SEQUENCE [LARGE SCALE GENOMIC DNA]</scope>
    <source>
        <strain evidence="1 2">JCM19232</strain>
    </source>
</reference>
<proteinExistence type="predicted"/>
<reference evidence="1 2" key="1">
    <citation type="submission" date="2015-01" db="EMBL/GenBank/DDBJ databases">
        <title>Vibrio sp. C5 JCM 19232 whole genome shotgun sequence.</title>
        <authorList>
            <person name="Sawabe T."/>
            <person name="Meirelles P."/>
            <person name="Feng G."/>
            <person name="Sayaka M."/>
            <person name="Hattori M."/>
            <person name="Ohkuma M."/>
        </authorList>
    </citation>
    <scope>NUCLEOTIDE SEQUENCE [LARGE SCALE GENOMIC DNA]</scope>
    <source>
        <strain evidence="1 2">JCM19232</strain>
    </source>
</reference>
<dbReference type="EMBL" id="BBSA01000002">
    <property type="protein sequence ID" value="GAM60586.1"/>
    <property type="molecule type" value="Genomic_DNA"/>
</dbReference>
<evidence type="ECO:0000313" key="2">
    <source>
        <dbReference type="Proteomes" id="UP000031670"/>
    </source>
</evidence>
<name>A0A0B8P2X4_9VIBR</name>
<protein>
    <submittedName>
        <fullName evidence="1">Uncharacterized protein</fullName>
    </submittedName>
</protein>
<sequence>MVRKGLSKEVIKQVEDAFPNNGFHDTLMRLAKDLGGSTLVGGIKVTKGIVKW</sequence>
<organism evidence="1 2">
    <name type="scientific">Vibrio ishigakensis</name>
    <dbReference type="NCBI Taxonomy" id="1481914"/>
    <lineage>
        <taxon>Bacteria</taxon>
        <taxon>Pseudomonadati</taxon>
        <taxon>Pseudomonadota</taxon>
        <taxon>Gammaproteobacteria</taxon>
        <taxon>Vibrionales</taxon>
        <taxon>Vibrionaceae</taxon>
        <taxon>Vibrio</taxon>
    </lineage>
</organism>